<evidence type="ECO:0000313" key="2">
    <source>
        <dbReference type="Proteomes" id="UP000267342"/>
    </source>
</evidence>
<keyword evidence="1" id="KW-0808">Transferase</keyword>
<dbReference type="KEGG" id="zpl:ZBT109_2457"/>
<dbReference type="EMBL" id="AP018933">
    <property type="protein sequence ID" value="BBG31187.1"/>
    <property type="molecule type" value="Genomic_DNA"/>
</dbReference>
<evidence type="ECO:0000313" key="1">
    <source>
        <dbReference type="EMBL" id="BBG31187.1"/>
    </source>
</evidence>
<organism evidence="1 2">
    <name type="scientific">Zymobacter palmae</name>
    <dbReference type="NCBI Taxonomy" id="33074"/>
    <lineage>
        <taxon>Bacteria</taxon>
        <taxon>Pseudomonadati</taxon>
        <taxon>Pseudomonadota</taxon>
        <taxon>Gammaproteobacteria</taxon>
        <taxon>Oceanospirillales</taxon>
        <taxon>Halomonadaceae</taxon>
        <taxon>Zymobacter group</taxon>
        <taxon>Zymobacter</taxon>
    </lineage>
</organism>
<protein>
    <submittedName>
        <fullName evidence="1">UDP-N-acetylglucosamine transferase</fullName>
    </submittedName>
</protein>
<accession>A0A348HHT5</accession>
<dbReference type="AlphaFoldDB" id="A0A348HHT5"/>
<dbReference type="Proteomes" id="UP000267342">
    <property type="component" value="Chromosome"/>
</dbReference>
<sequence length="33" mass="3519">MDLVGGEGGFFRAPCGVSAMFCGSMRHPTDTKR</sequence>
<gene>
    <name evidence="1" type="ORF">ZBT109_2457</name>
</gene>
<name>A0A348HHT5_9GAMM</name>
<proteinExistence type="predicted"/>
<keyword evidence="2" id="KW-1185">Reference proteome</keyword>
<reference evidence="1 2" key="1">
    <citation type="submission" date="2018-09" db="EMBL/GenBank/DDBJ databases">
        <title>Zymobacter palmae IAM14233 (=T109) whole genome analysis.</title>
        <authorList>
            <person name="Yanase H."/>
        </authorList>
    </citation>
    <scope>NUCLEOTIDE SEQUENCE [LARGE SCALE GENOMIC DNA]</scope>
    <source>
        <strain evidence="1 2">IAM14233</strain>
    </source>
</reference>
<dbReference type="GO" id="GO:0016740">
    <property type="term" value="F:transferase activity"/>
    <property type="evidence" value="ECO:0007669"/>
    <property type="project" value="UniProtKB-KW"/>
</dbReference>